<comment type="caution">
    <text evidence="1">The sequence shown here is derived from an EMBL/GenBank/DDBJ whole genome shotgun (WGS) entry which is preliminary data.</text>
</comment>
<proteinExistence type="predicted"/>
<protein>
    <submittedName>
        <fullName evidence="1">Uncharacterized protein</fullName>
    </submittedName>
</protein>
<keyword evidence="2" id="KW-1185">Reference proteome</keyword>
<evidence type="ECO:0000313" key="2">
    <source>
        <dbReference type="Proteomes" id="UP001500542"/>
    </source>
</evidence>
<evidence type="ECO:0000313" key="1">
    <source>
        <dbReference type="EMBL" id="GAA0940909.1"/>
    </source>
</evidence>
<organism evidence="1 2">
    <name type="scientific">Kribbella koreensis</name>
    <dbReference type="NCBI Taxonomy" id="57909"/>
    <lineage>
        <taxon>Bacteria</taxon>
        <taxon>Bacillati</taxon>
        <taxon>Actinomycetota</taxon>
        <taxon>Actinomycetes</taxon>
        <taxon>Propionibacteriales</taxon>
        <taxon>Kribbellaceae</taxon>
        <taxon>Kribbella</taxon>
    </lineage>
</organism>
<name>A0ABP4ATC1_9ACTN</name>
<reference evidence="2" key="1">
    <citation type="journal article" date="2019" name="Int. J. Syst. Evol. Microbiol.">
        <title>The Global Catalogue of Microorganisms (GCM) 10K type strain sequencing project: providing services to taxonomists for standard genome sequencing and annotation.</title>
        <authorList>
            <consortium name="The Broad Institute Genomics Platform"/>
            <consortium name="The Broad Institute Genome Sequencing Center for Infectious Disease"/>
            <person name="Wu L."/>
            <person name="Ma J."/>
        </authorList>
    </citation>
    <scope>NUCLEOTIDE SEQUENCE [LARGE SCALE GENOMIC DNA]</scope>
    <source>
        <strain evidence="2">JCM 10977</strain>
    </source>
</reference>
<gene>
    <name evidence="1" type="ORF">GCM10009554_32010</name>
</gene>
<sequence>MPEMLVAADVGSPSDRRLRFADCCTAVKRYRAVRQGSRRRVRPWWLAPFLVRHARSSSPRDTQGVIRGTRLTIKTAIRLHIGTAEFSYDSQL</sequence>
<dbReference type="EMBL" id="BAAAHK010000007">
    <property type="protein sequence ID" value="GAA0940909.1"/>
    <property type="molecule type" value="Genomic_DNA"/>
</dbReference>
<dbReference type="Proteomes" id="UP001500542">
    <property type="component" value="Unassembled WGS sequence"/>
</dbReference>
<accession>A0ABP4ATC1</accession>